<proteinExistence type="predicted"/>
<evidence type="ECO:0000313" key="3">
    <source>
        <dbReference type="Proteomes" id="UP000670092"/>
    </source>
</evidence>
<feature type="region of interest" description="Disordered" evidence="1">
    <location>
        <begin position="314"/>
        <end position="364"/>
    </location>
</feature>
<protein>
    <submittedName>
        <fullName evidence="2">Uncharacterized protein</fullName>
    </submittedName>
</protein>
<dbReference type="EMBL" id="JAEVHI010000002">
    <property type="protein sequence ID" value="KAG5299587.1"/>
    <property type="molecule type" value="Genomic_DNA"/>
</dbReference>
<gene>
    <name evidence="2" type="ORF">I7I52_09956</name>
</gene>
<accession>A0A8H7YX39</accession>
<dbReference type="AlphaFoldDB" id="A0A8H7YX39"/>
<evidence type="ECO:0000313" key="2">
    <source>
        <dbReference type="EMBL" id="KAG5299587.1"/>
    </source>
</evidence>
<dbReference type="VEuPathDB" id="FungiDB:I7I52_09956"/>
<feature type="compositionally biased region" description="Low complexity" evidence="1">
    <location>
        <begin position="604"/>
        <end position="623"/>
    </location>
</feature>
<reference evidence="2 3" key="1">
    <citation type="submission" date="2021-01" db="EMBL/GenBank/DDBJ databases">
        <title>Chromosome-level genome assembly of a human fungal pathogen reveals clustering of transcriptionally co-regulated genes.</title>
        <authorList>
            <person name="Voorhies M."/>
            <person name="Cohen S."/>
            <person name="Shea T.P."/>
            <person name="Petrus S."/>
            <person name="Munoz J.F."/>
            <person name="Poplawski S."/>
            <person name="Goldman W.E."/>
            <person name="Michael T."/>
            <person name="Cuomo C.A."/>
            <person name="Sil A."/>
            <person name="Beyhan S."/>
        </authorList>
    </citation>
    <scope>NUCLEOTIDE SEQUENCE [LARGE SCALE GENOMIC DNA]</scope>
    <source>
        <strain evidence="2 3">G184AR</strain>
    </source>
</reference>
<comment type="caution">
    <text evidence="2">The sequence shown here is derived from an EMBL/GenBank/DDBJ whole genome shotgun (WGS) entry which is preliminary data.</text>
</comment>
<dbReference type="Proteomes" id="UP000670092">
    <property type="component" value="Unassembled WGS sequence"/>
</dbReference>
<feature type="compositionally biased region" description="Polar residues" evidence="1">
    <location>
        <begin position="335"/>
        <end position="363"/>
    </location>
</feature>
<feature type="region of interest" description="Disordered" evidence="1">
    <location>
        <begin position="538"/>
        <end position="637"/>
    </location>
</feature>
<organism evidence="2 3">
    <name type="scientific">Ajellomyces capsulatus</name>
    <name type="common">Darling's disease fungus</name>
    <name type="synonym">Histoplasma capsulatum</name>
    <dbReference type="NCBI Taxonomy" id="5037"/>
    <lineage>
        <taxon>Eukaryota</taxon>
        <taxon>Fungi</taxon>
        <taxon>Dikarya</taxon>
        <taxon>Ascomycota</taxon>
        <taxon>Pezizomycotina</taxon>
        <taxon>Eurotiomycetes</taxon>
        <taxon>Eurotiomycetidae</taxon>
        <taxon>Onygenales</taxon>
        <taxon>Ajellomycetaceae</taxon>
        <taxon>Histoplasma</taxon>
    </lineage>
</organism>
<evidence type="ECO:0000256" key="1">
    <source>
        <dbReference type="SAM" id="MobiDB-lite"/>
    </source>
</evidence>
<dbReference type="OrthoDB" id="4207369at2759"/>
<sequence>MDHSIPPFPNRRKSRLSSPTDHFKFTPIAISKKAPRLWDRKPMTPFNSRSRSHKVWKRFQASTSNDVGGDGIGHDVFLIEINNSFALRGVLRGVKRRCTAACVGVERGRSFQETKWETEDMGTRQRKCVPRPEVPRWESIEDAYIDPDVDNIQRDENFDEHQCDEQKAVDRNDFGLGLLAGQWGSTSPVSDQTLVNDLLDSEKTTEIAEQHIDGESTSMQESSGMLTPEDLEIGDRGTPVSHPDAATAIRTSAKIDEAAEEAATPLSIPPSRLLFPTLEGDDADFITDFLSQAQAKRAAAKSVLPSKGLETAVWESQGRSPTPRARRILEDIDKNSPTSPRQQVSPSKLRQISTSPSPKSSAANHELEVLQEELCQNIGGEEEEYPHQPRVGSPCRRSTRKTPSRTQRNTPAIPNHIPFRRSNGTEFVFLQRSEEQQLSLVTKANTRRNKGDAKFPCFVLQAINSKEYEPICINNGETVAPVSPRKSPRKRIRIVKKVMWDDEHLVQYEGEIYNNDEQNEDIGQASHSPKLAISQSAKLEEKKRKNPNPNITRKNSNSSKAYKLSVPIHSDPQSVKSPTIKRRVPRLGFSGNNDHSNISHNSVAPTGAAAAAAPASGKTSTGARHPGTPIHRKKLAPKSPKAIVFKVSDDRAPKMSTATSTDSGIIPRVIAAPTTRATTRKFSGSCLPRHTGRTKV</sequence>
<feature type="compositionally biased region" description="Polar residues" evidence="1">
    <location>
        <begin position="547"/>
        <end position="560"/>
    </location>
</feature>
<feature type="region of interest" description="Disordered" evidence="1">
    <location>
        <begin position="1"/>
        <end position="21"/>
    </location>
</feature>
<feature type="region of interest" description="Disordered" evidence="1">
    <location>
        <begin position="382"/>
        <end position="420"/>
    </location>
</feature>
<name>A0A8H7YX39_AJECA</name>
<feature type="compositionally biased region" description="Polar residues" evidence="1">
    <location>
        <begin position="590"/>
        <end position="603"/>
    </location>
</feature>